<dbReference type="AlphaFoldDB" id="A0A1Y2K5Z8"/>
<dbReference type="GO" id="GO:0003824">
    <property type="term" value="F:catalytic activity"/>
    <property type="evidence" value="ECO:0007669"/>
    <property type="project" value="UniProtKB-ARBA"/>
</dbReference>
<dbReference type="NCBIfam" id="TIGR00254">
    <property type="entry name" value="GGDEF"/>
    <property type="match status" value="1"/>
</dbReference>
<dbReference type="PROSITE" id="PS50887">
    <property type="entry name" value="GGDEF"/>
    <property type="match status" value="1"/>
</dbReference>
<dbReference type="InterPro" id="IPR052163">
    <property type="entry name" value="DGC-Regulatory_Protein"/>
</dbReference>
<feature type="domain" description="GGDEF" evidence="2">
    <location>
        <begin position="62"/>
        <end position="195"/>
    </location>
</feature>
<dbReference type="SMART" id="SM00267">
    <property type="entry name" value="GGDEF"/>
    <property type="match status" value="1"/>
</dbReference>
<dbReference type="SUPFAM" id="SSF55073">
    <property type="entry name" value="Nucleotide cyclase"/>
    <property type="match status" value="1"/>
</dbReference>
<dbReference type="InterPro" id="IPR000160">
    <property type="entry name" value="GGDEF_dom"/>
</dbReference>
<comment type="caution">
    <text evidence="3">The sequence shown here is derived from an EMBL/GenBank/DDBJ whole genome shotgun (WGS) entry which is preliminary data.</text>
</comment>
<feature type="domain" description="PAC" evidence="1">
    <location>
        <begin position="1"/>
        <end position="30"/>
    </location>
</feature>
<protein>
    <submittedName>
        <fullName evidence="3">Uncharacterized protein</fullName>
    </submittedName>
</protein>
<reference evidence="3 4" key="1">
    <citation type="journal article" date="2016" name="BMC Genomics">
        <title>Combined genomic and structural analyses of a cultured magnetotactic bacterium reveals its niche adaptation to a dynamic environment.</title>
        <authorList>
            <person name="Araujo A.C."/>
            <person name="Morillo V."/>
            <person name="Cypriano J."/>
            <person name="Teixeira L.C."/>
            <person name="Leao P."/>
            <person name="Lyra S."/>
            <person name="Almeida L.G."/>
            <person name="Bazylinski D.A."/>
            <person name="Vasconcellos A.T."/>
            <person name="Abreu F."/>
            <person name="Lins U."/>
        </authorList>
    </citation>
    <scope>NUCLEOTIDE SEQUENCE [LARGE SCALE GENOMIC DNA]</scope>
    <source>
        <strain evidence="3 4">IT-1</strain>
    </source>
</reference>
<name>A0A1Y2K5Z8_9PROT</name>
<dbReference type="Proteomes" id="UP000194003">
    <property type="component" value="Unassembled WGS sequence"/>
</dbReference>
<dbReference type="InterPro" id="IPR029787">
    <property type="entry name" value="Nucleotide_cyclase"/>
</dbReference>
<accession>A0A1Y2K5Z8</accession>
<dbReference type="CDD" id="cd01949">
    <property type="entry name" value="GGDEF"/>
    <property type="match status" value="1"/>
</dbReference>
<dbReference type="PANTHER" id="PTHR46663:SF3">
    <property type="entry name" value="SLL0267 PROTEIN"/>
    <property type="match status" value="1"/>
</dbReference>
<evidence type="ECO:0000259" key="2">
    <source>
        <dbReference type="PROSITE" id="PS50887"/>
    </source>
</evidence>
<evidence type="ECO:0000313" key="3">
    <source>
        <dbReference type="EMBL" id="OSM05132.1"/>
    </source>
</evidence>
<dbReference type="Pfam" id="PF00990">
    <property type="entry name" value="GGDEF"/>
    <property type="match status" value="1"/>
</dbReference>
<dbReference type="PANTHER" id="PTHR46663">
    <property type="entry name" value="DIGUANYLATE CYCLASE DGCT-RELATED"/>
    <property type="match status" value="1"/>
</dbReference>
<dbReference type="FunFam" id="3.30.70.270:FF:000001">
    <property type="entry name" value="Diguanylate cyclase domain protein"/>
    <property type="match status" value="1"/>
</dbReference>
<dbReference type="InterPro" id="IPR043128">
    <property type="entry name" value="Rev_trsase/Diguanyl_cyclase"/>
</dbReference>
<dbReference type="STRING" id="1434232.MAIT1_03283"/>
<keyword evidence="4" id="KW-1185">Reference proteome</keyword>
<sequence>MTDNQGRITHYVGLFSDITSRKMAEDRLKHQAHHDPLTGLPNRLLFEDRLHQAIASAQRYGSEIALLYIDLDKFKPVNDTYGHEAGDMALRTVSKRLTSLLRASDTAARIGGDEFVALLPELHDTESVKHVARKILQSLAEPVDLGVAQAKMGASIGISFFPRHGENYESLMSAADTAMYAVKQSGRNDYCIASDP</sequence>
<proteinExistence type="predicted"/>
<dbReference type="Gene3D" id="3.30.70.270">
    <property type="match status" value="1"/>
</dbReference>
<dbReference type="EMBL" id="LVJN01000018">
    <property type="protein sequence ID" value="OSM05132.1"/>
    <property type="molecule type" value="Genomic_DNA"/>
</dbReference>
<organism evidence="3 4">
    <name type="scientific">Magnetofaba australis IT-1</name>
    <dbReference type="NCBI Taxonomy" id="1434232"/>
    <lineage>
        <taxon>Bacteria</taxon>
        <taxon>Pseudomonadati</taxon>
        <taxon>Pseudomonadota</taxon>
        <taxon>Magnetococcia</taxon>
        <taxon>Magnetococcales</taxon>
        <taxon>Magnetococcaceae</taxon>
        <taxon>Magnetofaba</taxon>
    </lineage>
</organism>
<gene>
    <name evidence="3" type="ORF">MAIT1_03283</name>
</gene>
<dbReference type="InterPro" id="IPR000700">
    <property type="entry name" value="PAS-assoc_C"/>
</dbReference>
<dbReference type="PROSITE" id="PS50113">
    <property type="entry name" value="PAC"/>
    <property type="match status" value="1"/>
</dbReference>
<evidence type="ECO:0000259" key="1">
    <source>
        <dbReference type="PROSITE" id="PS50113"/>
    </source>
</evidence>
<dbReference type="Gene3D" id="3.30.450.20">
    <property type="entry name" value="PAS domain"/>
    <property type="match status" value="1"/>
</dbReference>
<evidence type="ECO:0000313" key="4">
    <source>
        <dbReference type="Proteomes" id="UP000194003"/>
    </source>
</evidence>